<dbReference type="Pfam" id="PF07576">
    <property type="entry name" value="BRAP2"/>
    <property type="match status" value="1"/>
</dbReference>
<dbReference type="PROSITE" id="PS50089">
    <property type="entry name" value="ZF_RING_2"/>
    <property type="match status" value="1"/>
</dbReference>
<dbReference type="GO" id="GO:0007265">
    <property type="term" value="P:Ras protein signal transduction"/>
    <property type="evidence" value="ECO:0007669"/>
    <property type="project" value="TreeGrafter"/>
</dbReference>
<dbReference type="CDD" id="cd12717">
    <property type="entry name" value="RRM_ETP1"/>
    <property type="match status" value="1"/>
</dbReference>
<evidence type="ECO:0000259" key="7">
    <source>
        <dbReference type="PROSITE" id="PS50089"/>
    </source>
</evidence>
<evidence type="ECO:0000313" key="9">
    <source>
        <dbReference type="EMBL" id="TID15248.1"/>
    </source>
</evidence>
<name>A0A4Z1P3N6_9PEZI</name>
<keyword evidence="3" id="KW-0862">Zinc</keyword>
<dbReference type="PROSITE" id="PS50271">
    <property type="entry name" value="ZF_UBP"/>
    <property type="match status" value="1"/>
</dbReference>
<dbReference type="Gene3D" id="3.30.40.10">
    <property type="entry name" value="Zinc/RING finger domain, C3HC4 (zinc finger)"/>
    <property type="match status" value="2"/>
</dbReference>
<reference evidence="9 10" key="1">
    <citation type="submission" date="2019-04" db="EMBL/GenBank/DDBJ databases">
        <title>High contiguity whole genome sequence and gene annotation resource for two Venturia nashicola isolates.</title>
        <authorList>
            <person name="Prokchorchik M."/>
            <person name="Won K."/>
            <person name="Lee Y."/>
            <person name="Choi E.D."/>
            <person name="Segonzac C."/>
            <person name="Sohn K.H."/>
        </authorList>
    </citation>
    <scope>NUCLEOTIDE SEQUENCE [LARGE SCALE GENOMIC DNA]</scope>
    <source>
        <strain evidence="9 10">PRI2</strain>
    </source>
</reference>
<dbReference type="STRING" id="86259.A0A4Z1P3N6"/>
<dbReference type="GO" id="GO:0061630">
    <property type="term" value="F:ubiquitin protein ligase activity"/>
    <property type="evidence" value="ECO:0007669"/>
    <property type="project" value="TreeGrafter"/>
</dbReference>
<dbReference type="GO" id="GO:0008270">
    <property type="term" value="F:zinc ion binding"/>
    <property type="evidence" value="ECO:0007669"/>
    <property type="project" value="UniProtKB-KW"/>
</dbReference>
<organism evidence="9 10">
    <name type="scientific">Venturia nashicola</name>
    <dbReference type="NCBI Taxonomy" id="86259"/>
    <lineage>
        <taxon>Eukaryota</taxon>
        <taxon>Fungi</taxon>
        <taxon>Dikarya</taxon>
        <taxon>Ascomycota</taxon>
        <taxon>Pezizomycotina</taxon>
        <taxon>Dothideomycetes</taxon>
        <taxon>Pleosporomycetidae</taxon>
        <taxon>Venturiales</taxon>
        <taxon>Venturiaceae</taxon>
        <taxon>Venturia</taxon>
    </lineage>
</organism>
<dbReference type="SUPFAM" id="SSF57850">
    <property type="entry name" value="RING/U-box"/>
    <property type="match status" value="1"/>
</dbReference>
<keyword evidence="2 4" id="KW-0863">Zinc-finger</keyword>
<evidence type="ECO:0000259" key="8">
    <source>
        <dbReference type="PROSITE" id="PS50271"/>
    </source>
</evidence>
<keyword evidence="1" id="KW-0479">Metal-binding</keyword>
<keyword evidence="5" id="KW-0175">Coiled coil</keyword>
<comment type="caution">
    <text evidence="9">The sequence shown here is derived from an EMBL/GenBank/DDBJ whole genome shotgun (WGS) entry which is preliminary data.</text>
</comment>
<dbReference type="InterPro" id="IPR013083">
    <property type="entry name" value="Znf_RING/FYVE/PHD"/>
</dbReference>
<dbReference type="InterPro" id="IPR047243">
    <property type="entry name" value="RING-H2_BRAP2"/>
</dbReference>
<feature type="compositionally biased region" description="Basic and acidic residues" evidence="6">
    <location>
        <begin position="70"/>
        <end position="87"/>
    </location>
</feature>
<feature type="region of interest" description="Disordered" evidence="6">
    <location>
        <begin position="44"/>
        <end position="103"/>
    </location>
</feature>
<gene>
    <name evidence="9" type="ORF">E6O75_ATG08501</name>
</gene>
<dbReference type="PANTHER" id="PTHR24007:SF7">
    <property type="entry name" value="BRCA1-ASSOCIATED PROTEIN"/>
    <property type="match status" value="1"/>
</dbReference>
<evidence type="ECO:0000256" key="2">
    <source>
        <dbReference type="ARBA" id="ARBA00022771"/>
    </source>
</evidence>
<evidence type="ECO:0000256" key="4">
    <source>
        <dbReference type="PROSITE-ProRule" id="PRU00502"/>
    </source>
</evidence>
<evidence type="ECO:0000256" key="1">
    <source>
        <dbReference type="ARBA" id="ARBA00022723"/>
    </source>
</evidence>
<proteinExistence type="predicted"/>
<dbReference type="EMBL" id="SNSC02000021">
    <property type="protein sequence ID" value="TID15248.1"/>
    <property type="molecule type" value="Genomic_DNA"/>
</dbReference>
<feature type="domain" description="RING-type" evidence="7">
    <location>
        <begin position="343"/>
        <end position="382"/>
    </location>
</feature>
<dbReference type="SMART" id="SM00290">
    <property type="entry name" value="ZnF_UBP"/>
    <property type="match status" value="1"/>
</dbReference>
<dbReference type="GO" id="GO:0016567">
    <property type="term" value="P:protein ubiquitination"/>
    <property type="evidence" value="ECO:0007669"/>
    <property type="project" value="TreeGrafter"/>
</dbReference>
<dbReference type="InterPro" id="IPR001607">
    <property type="entry name" value="Znf_UBP"/>
</dbReference>
<feature type="domain" description="UBP-type" evidence="8">
    <location>
        <begin position="376"/>
        <end position="484"/>
    </location>
</feature>
<dbReference type="CDD" id="cd16457">
    <property type="entry name" value="RING-H2_BRAP2"/>
    <property type="match status" value="1"/>
</dbReference>
<dbReference type="Pfam" id="PF13639">
    <property type="entry name" value="zf-RING_2"/>
    <property type="match status" value="1"/>
</dbReference>
<accession>A0A4Z1P3N6</accession>
<evidence type="ECO:0000256" key="5">
    <source>
        <dbReference type="SAM" id="Coils"/>
    </source>
</evidence>
<dbReference type="InterPro" id="IPR034931">
    <property type="entry name" value="ETP1_RRM"/>
</dbReference>
<dbReference type="InterPro" id="IPR011422">
    <property type="entry name" value="BRAP2/ETP1_RRM"/>
</dbReference>
<dbReference type="PANTHER" id="PTHR24007">
    <property type="entry name" value="BRCA1-ASSOCIATED PROTEIN"/>
    <property type="match status" value="1"/>
</dbReference>
<evidence type="ECO:0000313" key="10">
    <source>
        <dbReference type="Proteomes" id="UP000298493"/>
    </source>
</evidence>
<evidence type="ECO:0000256" key="3">
    <source>
        <dbReference type="ARBA" id="ARBA00022833"/>
    </source>
</evidence>
<dbReference type="AlphaFoldDB" id="A0A4Z1P3N6"/>
<feature type="coiled-coil region" evidence="5">
    <location>
        <begin position="561"/>
        <end position="651"/>
    </location>
</feature>
<dbReference type="SMART" id="SM00184">
    <property type="entry name" value="RING"/>
    <property type="match status" value="1"/>
</dbReference>
<keyword evidence="10" id="KW-1185">Reference proteome</keyword>
<sequence length="686" mass="76306">MPPAYLYHLAFELYPAHSNHCEQLYLPAPGTDIFSSDFPAHRTYTLDSRTPKRPGHRRTRTDIPPSSGPDKQRSSSSDNDRKPDREPTTTFSKNALIAQPNTSPVKDWRAEAVTIDSIDMEDRIVQERRPAAKKAAVEPGSAGELITRATFYPSDPKSTDVGWGVVHLYRDTEETPRLYDEGYIPTSDSTFNEEECTTLCILAVPFYMAPYDLLGWAGPQVQDDISHFRFVRSGMADYYMALMKFREAKKANAWRKEYNGRSYNFMEPQTAHVVFVRSITFQTGDNMRKPLSFPNMSNDPFIPESQPSIKAAAPASAESSLTIGPVTQPDVPSSSNVVELPTCPVCLERMDETTGLMTILCQHVFHCNCLEKWKGSACPVCRYTQVRSYPGRGILGSSHSAGTSGNACTTCGAEQNLWICLVCGNVGCGRYDSAHAYAHYESTSHCYAMDIATQHVWDYAGDGYVHRLIQNKDELKPRAPGSEPIDSKAVDGGMAAFGADMVPREKMEAMGNEYAYLLQSQLGNQRIYYEDTLARANDKANKACAAADKVTAALDAITQKLHDMQTQHSEALANIKDLEKNLDRTTKKADKTNALAQKLAKDWQAEKTMNEALSQKIKFLDGKLKDSEKKNAELQAEKAELEDQNRDLIFTITGGEKFKELKEAGEDVDGQIEIGTKGKKGKGRRK</sequence>
<dbReference type="InterPro" id="IPR001841">
    <property type="entry name" value="Znf_RING"/>
</dbReference>
<evidence type="ECO:0000256" key="6">
    <source>
        <dbReference type="SAM" id="MobiDB-lite"/>
    </source>
</evidence>
<dbReference type="GO" id="GO:0005737">
    <property type="term" value="C:cytoplasm"/>
    <property type="evidence" value="ECO:0007669"/>
    <property type="project" value="TreeGrafter"/>
</dbReference>
<protein>
    <submittedName>
        <fullName evidence="9">Zinc finger UBP-type protein</fullName>
    </submittedName>
</protein>
<dbReference type="Pfam" id="PF02148">
    <property type="entry name" value="zf-UBP"/>
    <property type="match status" value="1"/>
</dbReference>
<feature type="compositionally biased region" description="Polar residues" evidence="6">
    <location>
        <begin position="88"/>
        <end position="103"/>
    </location>
</feature>
<dbReference type="Proteomes" id="UP000298493">
    <property type="component" value="Unassembled WGS sequence"/>
</dbReference>
<dbReference type="OrthoDB" id="273556at2759"/>